<proteinExistence type="predicted"/>
<keyword evidence="2" id="KW-1185">Reference proteome</keyword>
<accession>A0ACB9L4M2</accession>
<protein>
    <submittedName>
        <fullName evidence="1">Uncharacterized protein</fullName>
    </submittedName>
</protein>
<name>A0ACB9L4M2_9MYRT</name>
<evidence type="ECO:0000313" key="2">
    <source>
        <dbReference type="Proteomes" id="UP001057402"/>
    </source>
</evidence>
<reference evidence="2" key="1">
    <citation type="journal article" date="2023" name="Front. Plant Sci.">
        <title>Chromosomal-level genome assembly of Melastoma candidum provides insights into trichome evolution.</title>
        <authorList>
            <person name="Zhong Y."/>
            <person name="Wu W."/>
            <person name="Sun C."/>
            <person name="Zou P."/>
            <person name="Liu Y."/>
            <person name="Dai S."/>
            <person name="Zhou R."/>
        </authorList>
    </citation>
    <scope>NUCLEOTIDE SEQUENCE [LARGE SCALE GENOMIC DNA]</scope>
</reference>
<gene>
    <name evidence="1" type="ORF">MLD38_039857</name>
</gene>
<evidence type="ECO:0000313" key="1">
    <source>
        <dbReference type="EMBL" id="KAI4304327.1"/>
    </source>
</evidence>
<sequence>MNSTVSSLVSRAVHFITEASARLSSLSENPLFSSILTIHILLFLYFPPFLVKLVFSPVTILAFLILVALLRSGSPGEAGRNPNPECRAERATTQEEPPFGHGKEYDCRAEQVLLSCSACLIDESFVEWDVKAPLEVIYEEYEGEEAGEGKPVLKEDGLVRFGRLEKTSSLEVYYPDTDSDTSSEGELGLVREGGWPEEGSQPFEWEREDREGLIEIELDFGGSEKVYEEDLHVEEENMIEIDLLIGDD</sequence>
<dbReference type="EMBL" id="CM042891">
    <property type="protein sequence ID" value="KAI4304327.1"/>
    <property type="molecule type" value="Genomic_DNA"/>
</dbReference>
<organism evidence="1 2">
    <name type="scientific">Melastoma candidum</name>
    <dbReference type="NCBI Taxonomy" id="119954"/>
    <lineage>
        <taxon>Eukaryota</taxon>
        <taxon>Viridiplantae</taxon>
        <taxon>Streptophyta</taxon>
        <taxon>Embryophyta</taxon>
        <taxon>Tracheophyta</taxon>
        <taxon>Spermatophyta</taxon>
        <taxon>Magnoliopsida</taxon>
        <taxon>eudicotyledons</taxon>
        <taxon>Gunneridae</taxon>
        <taxon>Pentapetalae</taxon>
        <taxon>rosids</taxon>
        <taxon>malvids</taxon>
        <taxon>Myrtales</taxon>
        <taxon>Melastomataceae</taxon>
        <taxon>Melastomatoideae</taxon>
        <taxon>Melastomateae</taxon>
        <taxon>Melastoma</taxon>
    </lineage>
</organism>
<dbReference type="Proteomes" id="UP001057402">
    <property type="component" value="Chromosome 12"/>
</dbReference>
<comment type="caution">
    <text evidence="1">The sequence shown here is derived from an EMBL/GenBank/DDBJ whole genome shotgun (WGS) entry which is preliminary data.</text>
</comment>